<dbReference type="InterPro" id="IPR006564">
    <property type="entry name" value="Znf_PMZ"/>
</dbReference>
<feature type="compositionally biased region" description="Gly residues" evidence="5">
    <location>
        <begin position="320"/>
        <end position="332"/>
    </location>
</feature>
<feature type="region of interest" description="Disordered" evidence="5">
    <location>
        <begin position="300"/>
        <end position="399"/>
    </location>
</feature>
<evidence type="ECO:0000259" key="6">
    <source>
        <dbReference type="PROSITE" id="PS50966"/>
    </source>
</evidence>
<dbReference type="GO" id="GO:0008270">
    <property type="term" value="F:zinc ion binding"/>
    <property type="evidence" value="ECO:0007669"/>
    <property type="project" value="UniProtKB-KW"/>
</dbReference>
<dbReference type="Proteomes" id="UP000507245">
    <property type="component" value="Unassembled WGS sequence"/>
</dbReference>
<dbReference type="PANTHER" id="PTHR31973">
    <property type="entry name" value="POLYPROTEIN, PUTATIVE-RELATED"/>
    <property type="match status" value="1"/>
</dbReference>
<organism evidence="7 8">
    <name type="scientific">Prunus armeniaca</name>
    <name type="common">Apricot</name>
    <name type="synonym">Armeniaca vulgaris</name>
    <dbReference type="NCBI Taxonomy" id="36596"/>
    <lineage>
        <taxon>Eukaryota</taxon>
        <taxon>Viridiplantae</taxon>
        <taxon>Streptophyta</taxon>
        <taxon>Embryophyta</taxon>
        <taxon>Tracheophyta</taxon>
        <taxon>Spermatophyta</taxon>
        <taxon>Magnoliopsida</taxon>
        <taxon>eudicotyledons</taxon>
        <taxon>Gunneridae</taxon>
        <taxon>Pentapetalae</taxon>
        <taxon>rosids</taxon>
        <taxon>fabids</taxon>
        <taxon>Rosales</taxon>
        <taxon>Rosaceae</taxon>
        <taxon>Amygdaloideae</taxon>
        <taxon>Amygdaleae</taxon>
        <taxon>Prunus</taxon>
    </lineage>
</organism>
<reference evidence="8" key="1">
    <citation type="journal article" date="2020" name="Genome Biol.">
        <title>Gamete binning: chromosome-level and haplotype-resolved genome assembly enabled by high-throughput single-cell sequencing of gamete genomes.</title>
        <authorList>
            <person name="Campoy J.A."/>
            <person name="Sun H."/>
            <person name="Goel M."/>
            <person name="Jiao W.-B."/>
            <person name="Folz-Donahue K."/>
            <person name="Wang N."/>
            <person name="Rubio M."/>
            <person name="Liu C."/>
            <person name="Kukat C."/>
            <person name="Ruiz D."/>
            <person name="Huettel B."/>
            <person name="Schneeberger K."/>
        </authorList>
    </citation>
    <scope>NUCLEOTIDE SEQUENCE [LARGE SCALE GENOMIC DNA]</scope>
    <source>
        <strain evidence="8">cv. Rojo Pasion</strain>
    </source>
</reference>
<protein>
    <recommendedName>
        <fullName evidence="6">SWIM-type domain-containing protein</fullName>
    </recommendedName>
</protein>
<keyword evidence="8" id="KW-1185">Reference proteome</keyword>
<dbReference type="PROSITE" id="PS50966">
    <property type="entry name" value="ZF_SWIM"/>
    <property type="match status" value="1"/>
</dbReference>
<evidence type="ECO:0000256" key="2">
    <source>
        <dbReference type="ARBA" id="ARBA00022771"/>
    </source>
</evidence>
<dbReference type="EMBL" id="CAEKKB010000007">
    <property type="protein sequence ID" value="CAB4316791.1"/>
    <property type="molecule type" value="Genomic_DNA"/>
</dbReference>
<evidence type="ECO:0000256" key="3">
    <source>
        <dbReference type="ARBA" id="ARBA00022833"/>
    </source>
</evidence>
<sequence>MNVSKHQIYRAKNLSKVIIEGSYVEQYARLWDYVEKLKKANKGSTMIIKNKMKGTLHWASFNSVGIDGNNGLYPVAYAVVETSYSNLRTEHAGLAMKNILWVAARATTIPWMAIEGIAGMVWRHPVGPRIVKIIEKNKLGASQCIPRLAGESKYQVSHMYRGEYVVDLKAKTCSVRRWDLCGIPCSHAISCIFQKEANVFDYAHDCYKKDAYLSSYEPMVHPIPSMDQWQRTNWPPIKPPPYKKQPGRPRKSRNKGPADVEVLLQFLQNPLPPFYNPPPTRSFLISQPRISCLFYSPRGNSGIGAHPNQPNPTRGRGRGRGTTTGRGRGNGRGEMPLEEEMLEMGQQKCQTISHHHNHSHHHPQPLSYTRATSSSSQPPKSHAKRFKSPTKRVKSPVKRFKCPAMKLKPWMF</sequence>
<dbReference type="OrthoDB" id="1164070at2759"/>
<evidence type="ECO:0000256" key="1">
    <source>
        <dbReference type="ARBA" id="ARBA00022723"/>
    </source>
</evidence>
<keyword evidence="2 4" id="KW-0863">Zinc-finger</keyword>
<gene>
    <name evidence="7" type="ORF">ORAREDHAP_LOCUS43050</name>
</gene>
<feature type="region of interest" description="Disordered" evidence="5">
    <location>
        <begin position="231"/>
        <end position="256"/>
    </location>
</feature>
<dbReference type="InterPro" id="IPR007527">
    <property type="entry name" value="Znf_SWIM"/>
</dbReference>
<feature type="compositionally biased region" description="Basic residues" evidence="5">
    <location>
        <begin position="353"/>
        <end position="363"/>
    </location>
</feature>
<keyword evidence="3" id="KW-0862">Zinc</keyword>
<accession>A0A6J5XUH3</accession>
<feature type="compositionally biased region" description="Basic residues" evidence="5">
    <location>
        <begin position="245"/>
        <end position="254"/>
    </location>
</feature>
<evidence type="ECO:0000256" key="4">
    <source>
        <dbReference type="PROSITE-ProRule" id="PRU00325"/>
    </source>
</evidence>
<evidence type="ECO:0000313" key="8">
    <source>
        <dbReference type="Proteomes" id="UP000507245"/>
    </source>
</evidence>
<dbReference type="AlphaFoldDB" id="A0A6J5XUH3"/>
<feature type="compositionally biased region" description="Polar residues" evidence="5">
    <location>
        <begin position="366"/>
        <end position="379"/>
    </location>
</feature>
<evidence type="ECO:0000313" key="7">
    <source>
        <dbReference type="EMBL" id="CAB4316791.1"/>
    </source>
</evidence>
<keyword evidence="1" id="KW-0479">Metal-binding</keyword>
<feature type="compositionally biased region" description="Basic residues" evidence="5">
    <location>
        <begin position="381"/>
        <end position="399"/>
    </location>
</feature>
<dbReference type="PANTHER" id="PTHR31973:SF199">
    <property type="entry name" value="SWIM-TYPE DOMAIN-CONTAINING PROTEIN"/>
    <property type="match status" value="1"/>
</dbReference>
<proteinExistence type="predicted"/>
<feature type="domain" description="SWIM-type" evidence="6">
    <location>
        <begin position="164"/>
        <end position="196"/>
    </location>
</feature>
<dbReference type="SMART" id="SM00575">
    <property type="entry name" value="ZnF_PMZ"/>
    <property type="match status" value="1"/>
</dbReference>
<name>A0A6J5XUH3_PRUAR</name>
<evidence type="ECO:0000256" key="5">
    <source>
        <dbReference type="SAM" id="MobiDB-lite"/>
    </source>
</evidence>